<protein>
    <submittedName>
        <fullName evidence="4">Fumarylacetoacetate hydrolase family protein</fullName>
    </submittedName>
</protein>
<evidence type="ECO:0000313" key="5">
    <source>
        <dbReference type="Proteomes" id="UP000676506"/>
    </source>
</evidence>
<dbReference type="Gene3D" id="3.90.850.10">
    <property type="entry name" value="Fumarylacetoacetase-like, C-terminal domain"/>
    <property type="match status" value="1"/>
</dbReference>
<feature type="domain" description="Fumarylacetoacetase-like C-terminal" evidence="3">
    <location>
        <begin position="80"/>
        <end position="285"/>
    </location>
</feature>
<evidence type="ECO:0000313" key="4">
    <source>
        <dbReference type="EMBL" id="QUW02994.1"/>
    </source>
</evidence>
<dbReference type="Pfam" id="PF01557">
    <property type="entry name" value="FAA_hydrolase"/>
    <property type="match status" value="1"/>
</dbReference>
<proteinExistence type="inferred from homology"/>
<dbReference type="PANTHER" id="PTHR42796">
    <property type="entry name" value="FUMARYLACETOACETATE HYDROLASE DOMAIN-CONTAINING PROTEIN 2A-RELATED"/>
    <property type="match status" value="1"/>
</dbReference>
<dbReference type="GO" id="GO:0016787">
    <property type="term" value="F:hydrolase activity"/>
    <property type="evidence" value="ECO:0007669"/>
    <property type="project" value="UniProtKB-KW"/>
</dbReference>
<name>A0ABX8B7Q6_9BACT</name>
<dbReference type="InterPro" id="IPR011234">
    <property type="entry name" value="Fumarylacetoacetase-like_C"/>
</dbReference>
<gene>
    <name evidence="4" type="ORF">J8C06_00685</name>
</gene>
<sequence length="290" mass="31387">MRLAYLRHALRPSPFTAVVVNDLAVDVSHTLATPVDSFALDQPARQDLMERANEAACHREDGVVPLAETVFLPPVPRPGKIVAVGLNYRDHAAEQGKTPPAAPVVFAKYASALTGHESPIVLPPNSREVDYEAELAVVIGRPARQIAREAAYDYVGGYTLLNDVSARDMQRQDKQFTRAKSCDTFAPMGPWLVTADEIPAPHALDIRLTLNGQVMQSSSTREMIFDIPYLIWFLSQSMTLEPGDVISTGTPGGVGVFRQPPVFLKPGDEVAVTIEALGTLKNHVVAAAVA</sequence>
<keyword evidence="5" id="KW-1185">Reference proteome</keyword>
<keyword evidence="4" id="KW-0378">Hydrolase</keyword>
<dbReference type="PANTHER" id="PTHR42796:SF4">
    <property type="entry name" value="FUMARYLACETOACETATE HYDROLASE DOMAIN-CONTAINING PROTEIN 2A"/>
    <property type="match status" value="1"/>
</dbReference>
<evidence type="ECO:0000259" key="3">
    <source>
        <dbReference type="Pfam" id="PF01557"/>
    </source>
</evidence>
<keyword evidence="2" id="KW-0479">Metal-binding</keyword>
<dbReference type="SUPFAM" id="SSF56529">
    <property type="entry name" value="FAH"/>
    <property type="match status" value="1"/>
</dbReference>
<reference evidence="4 5" key="1">
    <citation type="submission" date="2021-03" db="EMBL/GenBank/DDBJ databases">
        <title>Genomic and phenotypic characterization of Chloracidobacterium isolates provides evidence for multiple species.</title>
        <authorList>
            <person name="Saini M.K."/>
            <person name="Costas A.M.G."/>
            <person name="Tank M."/>
            <person name="Bryant D.A."/>
        </authorList>
    </citation>
    <scope>NUCLEOTIDE SEQUENCE [LARGE SCALE GENOMIC DNA]</scope>
    <source>
        <strain evidence="4 5">BV2-C</strain>
    </source>
</reference>
<evidence type="ECO:0000256" key="1">
    <source>
        <dbReference type="ARBA" id="ARBA00010211"/>
    </source>
</evidence>
<dbReference type="InterPro" id="IPR051121">
    <property type="entry name" value="FAH"/>
</dbReference>
<comment type="similarity">
    <text evidence="1">Belongs to the FAH family.</text>
</comment>
<accession>A0ABX8B7Q6</accession>
<evidence type="ECO:0000256" key="2">
    <source>
        <dbReference type="ARBA" id="ARBA00022723"/>
    </source>
</evidence>
<organism evidence="4 5">
    <name type="scientific">Chloracidobacterium validum</name>
    <dbReference type="NCBI Taxonomy" id="2821543"/>
    <lineage>
        <taxon>Bacteria</taxon>
        <taxon>Pseudomonadati</taxon>
        <taxon>Acidobacteriota</taxon>
        <taxon>Terriglobia</taxon>
        <taxon>Terriglobales</taxon>
        <taxon>Acidobacteriaceae</taxon>
        <taxon>Chloracidobacterium</taxon>
    </lineage>
</organism>
<dbReference type="Proteomes" id="UP000676506">
    <property type="component" value="Chromosome 1"/>
</dbReference>
<dbReference type="RefSeq" id="WP_211428885.1">
    <property type="nucleotide sequence ID" value="NZ_CP072648.1"/>
</dbReference>
<dbReference type="InterPro" id="IPR036663">
    <property type="entry name" value="Fumarylacetoacetase_C_sf"/>
</dbReference>
<dbReference type="EMBL" id="CP072648">
    <property type="protein sequence ID" value="QUW02994.1"/>
    <property type="molecule type" value="Genomic_DNA"/>
</dbReference>